<evidence type="ECO:0000313" key="2">
    <source>
        <dbReference type="Proteomes" id="UP000193944"/>
    </source>
</evidence>
<reference evidence="1 2" key="2">
    <citation type="submission" date="2016-08" db="EMBL/GenBank/DDBJ databases">
        <title>Pervasive Adenine N6-methylation of Active Genes in Fungi.</title>
        <authorList>
            <consortium name="DOE Joint Genome Institute"/>
            <person name="Mondo S.J."/>
            <person name="Dannebaum R.O."/>
            <person name="Kuo R.C."/>
            <person name="Labutti K."/>
            <person name="Haridas S."/>
            <person name="Kuo A."/>
            <person name="Salamov A."/>
            <person name="Ahrendt S.R."/>
            <person name="Lipzen A."/>
            <person name="Sullivan W."/>
            <person name="Andreopoulos W.B."/>
            <person name="Clum A."/>
            <person name="Lindquist E."/>
            <person name="Daum C."/>
            <person name="Ramamoorthy G.K."/>
            <person name="Gryganskyi A."/>
            <person name="Culley D."/>
            <person name="Magnuson J.K."/>
            <person name="James T.Y."/>
            <person name="O'Malley M.A."/>
            <person name="Stajich J.E."/>
            <person name="Spatafora J.W."/>
            <person name="Visel A."/>
            <person name="Grigoriev I.V."/>
        </authorList>
    </citation>
    <scope>NUCLEOTIDE SEQUENCE [LARGE SCALE GENOMIC DNA]</scope>
    <source>
        <strain evidence="1 2">S4</strain>
    </source>
</reference>
<keyword evidence="2" id="KW-1185">Reference proteome</keyword>
<reference evidence="1 2" key="1">
    <citation type="submission" date="2016-08" db="EMBL/GenBank/DDBJ databases">
        <title>A Parts List for Fungal Cellulosomes Revealed by Comparative Genomics.</title>
        <authorList>
            <consortium name="DOE Joint Genome Institute"/>
            <person name="Haitjema C.H."/>
            <person name="Gilmore S.P."/>
            <person name="Henske J.K."/>
            <person name="Solomon K.V."/>
            <person name="De Groot R."/>
            <person name="Kuo A."/>
            <person name="Mondo S.J."/>
            <person name="Salamov A.A."/>
            <person name="Labutti K."/>
            <person name="Zhao Z."/>
            <person name="Chiniquy J."/>
            <person name="Barry K."/>
            <person name="Brewer H.M."/>
            <person name="Purvine S.O."/>
            <person name="Wright A.T."/>
            <person name="Boxma B."/>
            <person name="Van Alen T."/>
            <person name="Hackstein J.H."/>
            <person name="Baker S.E."/>
            <person name="Grigoriev I.V."/>
            <person name="O'Malley M.A."/>
        </authorList>
    </citation>
    <scope>NUCLEOTIDE SEQUENCE [LARGE SCALE GENOMIC DNA]</scope>
    <source>
        <strain evidence="1 2">S4</strain>
    </source>
</reference>
<protein>
    <submittedName>
        <fullName evidence="1">Uncharacterized protein</fullName>
    </submittedName>
</protein>
<gene>
    <name evidence="1" type="ORF">BCR32DRAFT_329064</name>
</gene>
<dbReference type="AlphaFoldDB" id="A0A1Y1WU60"/>
<accession>A0A1Y1WU60</accession>
<dbReference type="Proteomes" id="UP000193944">
    <property type="component" value="Unassembled WGS sequence"/>
</dbReference>
<proteinExistence type="predicted"/>
<evidence type="ECO:0000313" key="1">
    <source>
        <dbReference type="EMBL" id="ORX77077.1"/>
    </source>
</evidence>
<comment type="caution">
    <text evidence="1">The sequence shown here is derived from an EMBL/GenBank/DDBJ whole genome shotgun (WGS) entry which is preliminary data.</text>
</comment>
<dbReference type="EMBL" id="MCFG01000265">
    <property type="protein sequence ID" value="ORX77077.1"/>
    <property type="molecule type" value="Genomic_DNA"/>
</dbReference>
<organism evidence="1 2">
    <name type="scientific">Anaeromyces robustus</name>
    <dbReference type="NCBI Taxonomy" id="1754192"/>
    <lineage>
        <taxon>Eukaryota</taxon>
        <taxon>Fungi</taxon>
        <taxon>Fungi incertae sedis</taxon>
        <taxon>Chytridiomycota</taxon>
        <taxon>Chytridiomycota incertae sedis</taxon>
        <taxon>Neocallimastigomycetes</taxon>
        <taxon>Neocallimastigales</taxon>
        <taxon>Neocallimastigaceae</taxon>
        <taxon>Anaeromyces</taxon>
    </lineage>
</organism>
<sequence length="51" mass="5929">MNMNNFTHSHSSNNNIYSNFNFNTTMKNVNPFFFDDVNSNGDSNTLCFRTL</sequence>
<name>A0A1Y1WU60_9FUNG</name>